<dbReference type="RefSeq" id="XP_017314425.1">
    <property type="nucleotide sequence ID" value="XM_017458936.3"/>
</dbReference>
<feature type="active site" evidence="8 9">
    <location>
        <position position="258"/>
    </location>
</feature>
<evidence type="ECO:0000256" key="2">
    <source>
        <dbReference type="ARBA" id="ARBA00022670"/>
    </source>
</evidence>
<keyword evidence="6 9" id="KW-0788">Thiol protease</keyword>
<dbReference type="InterPro" id="IPR022683">
    <property type="entry name" value="Calpain_III"/>
</dbReference>
<evidence type="ECO:0000256" key="4">
    <source>
        <dbReference type="ARBA" id="ARBA00022737"/>
    </source>
</evidence>
<dbReference type="InterPro" id="IPR001300">
    <property type="entry name" value="Peptidase_C2_calpain_cat"/>
</dbReference>
<evidence type="ECO:0000256" key="6">
    <source>
        <dbReference type="ARBA" id="ARBA00022807"/>
    </source>
</evidence>
<dbReference type="CDD" id="cd00214">
    <property type="entry name" value="Calpain_III"/>
    <property type="match status" value="1"/>
</dbReference>
<dbReference type="SMART" id="SM00230">
    <property type="entry name" value="CysPc"/>
    <property type="match status" value="1"/>
</dbReference>
<dbReference type="InterPro" id="IPR022684">
    <property type="entry name" value="Calpain_cysteine_protease"/>
</dbReference>
<evidence type="ECO:0000259" key="10">
    <source>
        <dbReference type="PROSITE" id="PS50203"/>
    </source>
</evidence>
<evidence type="ECO:0000256" key="1">
    <source>
        <dbReference type="ARBA" id="ARBA00007623"/>
    </source>
</evidence>
<dbReference type="STRING" id="7998.ENSIPUP00000018738"/>
<evidence type="ECO:0000313" key="12">
    <source>
        <dbReference type="RefSeq" id="XP_017314425.1"/>
    </source>
</evidence>
<dbReference type="KEGG" id="ipu:108259420"/>
<keyword evidence="4" id="KW-0677">Repeat</keyword>
<reference evidence="11" key="1">
    <citation type="journal article" date="2016" name="Nat. Commun.">
        <title>The channel catfish genome sequence provides insights into the evolution of scale formation in teleosts.</title>
        <authorList>
            <person name="Liu Z."/>
            <person name="Liu S."/>
            <person name="Yao J."/>
            <person name="Bao L."/>
            <person name="Zhang J."/>
            <person name="Li Y."/>
            <person name="Jiang C."/>
            <person name="Sun L."/>
            <person name="Wang R."/>
            <person name="Zhang Y."/>
            <person name="Zhou T."/>
            <person name="Zeng Q."/>
            <person name="Fu Q."/>
            <person name="Gao S."/>
            <person name="Li N."/>
            <person name="Koren S."/>
            <person name="Jiang Y."/>
            <person name="Zimin A."/>
            <person name="Xu P."/>
            <person name="Phillippy A.M."/>
            <person name="Geng X."/>
            <person name="Song L."/>
            <person name="Sun F."/>
            <person name="Li C."/>
            <person name="Wang X."/>
            <person name="Chen A."/>
            <person name="Jin Y."/>
            <person name="Yuan Z."/>
            <person name="Yang Y."/>
            <person name="Tan S."/>
            <person name="Peatman E."/>
            <person name="Lu J."/>
            <person name="Qin Z."/>
            <person name="Dunham R."/>
            <person name="Li Z."/>
            <person name="Sonstegard T."/>
            <person name="Feng J."/>
            <person name="Danzmann R.G."/>
            <person name="Schroeder S."/>
            <person name="Scheffler B."/>
            <person name="Duke M.V."/>
            <person name="Ballard L."/>
            <person name="Kucuktas H."/>
            <person name="Kaltenboeck L."/>
            <person name="Liu H."/>
            <person name="Armbruster J."/>
            <person name="Xie Y."/>
            <person name="Kirby M.L."/>
            <person name="Tian Y."/>
            <person name="Flanagan M.E."/>
            <person name="Mu W."/>
            <person name="Waldbieser G.C."/>
        </authorList>
    </citation>
    <scope>NUCLEOTIDE SEQUENCE [LARGE SCALE GENOMIC DNA]</scope>
    <source>
        <strain evidence="11">SDA103</strain>
    </source>
</reference>
<evidence type="ECO:0000256" key="5">
    <source>
        <dbReference type="ARBA" id="ARBA00022801"/>
    </source>
</evidence>
<dbReference type="PROSITE" id="PS00139">
    <property type="entry name" value="THIOL_PROTEASE_CYS"/>
    <property type="match status" value="1"/>
</dbReference>
<evidence type="ECO:0000256" key="8">
    <source>
        <dbReference type="PIRSR" id="PIRSR622684-1"/>
    </source>
</evidence>
<protein>
    <submittedName>
        <fullName evidence="12">Calpain-2 catalytic subunit</fullName>
    </submittedName>
</protein>
<evidence type="ECO:0000256" key="9">
    <source>
        <dbReference type="PROSITE-ProRule" id="PRU00239"/>
    </source>
</evidence>
<accession>A0A2D0QAL8</accession>
<dbReference type="SUPFAM" id="SSF54001">
    <property type="entry name" value="Cysteine proteinases"/>
    <property type="match status" value="1"/>
</dbReference>
<dbReference type="InterPro" id="IPR036213">
    <property type="entry name" value="Calpain_III_sf"/>
</dbReference>
<dbReference type="PROSITE" id="PS50203">
    <property type="entry name" value="CALPAIN_CAT"/>
    <property type="match status" value="1"/>
</dbReference>
<dbReference type="Pfam" id="PF00648">
    <property type="entry name" value="Peptidase_C2"/>
    <property type="match status" value="1"/>
</dbReference>
<dbReference type="AlphaFoldDB" id="A0A2D0QAL8"/>
<feature type="domain" description="Calpain catalytic" evidence="10">
    <location>
        <begin position="42"/>
        <end position="340"/>
    </location>
</feature>
<dbReference type="SMART" id="SM00720">
    <property type="entry name" value="calpain_III"/>
    <property type="match status" value="1"/>
</dbReference>
<comment type="similarity">
    <text evidence="1">Belongs to the peptidase C2 family.</text>
</comment>
<dbReference type="InterPro" id="IPR033883">
    <property type="entry name" value="C2_III"/>
</dbReference>
<keyword evidence="5 9" id="KW-0378">Hydrolase</keyword>
<dbReference type="InterPro" id="IPR038765">
    <property type="entry name" value="Papain-like_cys_pep_sf"/>
</dbReference>
<dbReference type="PANTHER" id="PTHR10183">
    <property type="entry name" value="CALPAIN"/>
    <property type="match status" value="1"/>
</dbReference>
<name>A0A2D0QAL8_ICTPU</name>
<sequence length="494" mass="55827">MSALGNDLVDKRLQGDASIRAKKYLNQDYENLRSQCQKQRKLFCDPHFPAEPRSLGLNELGPDSVKTKGVEWKRPGELCSKPQFIIGGATRADICQGNLGDCWLMAAIASLTLEKDLLARVIYPEQNFTDKYAGIFHFQLWQYGEWVDVVVDDRLPTRKGKLLFVKSAAENEFWSPLLEKAYAKVNGCYENLIGGFSSEAHEDFTGGIAECYTLRKAPVNLFNIIKKALSRGSLLSTSISASAEEKEAVTKECLVKTHAYSITDAKQVQVCKSPVELVRLRNPWGHMEWSGAWSDRSKEWDQVSPEDKAKLVYSADDGEFWMTYADYIQRYSKLEICNLTPDTPCDDNLGCWNSSQFEGAWKVGTTAGGCCNFPAKFCTNPQFRVKLDTDSQCDKQCSVLVALMQKDARQAKQKGFKGYSIGFYIYKVPDKYKGKPDVCLLPDDLRRPVAKSDFVKMREVCQRFNLPLGEYVIVPATFESNQEANFLLRVFSEK</sequence>
<dbReference type="FunFam" id="3.90.70.10:FF:000001">
    <property type="entry name" value="Calpain-1 catalytic subunit"/>
    <property type="match status" value="1"/>
</dbReference>
<dbReference type="GO" id="GO:0004198">
    <property type="term" value="F:calcium-dependent cysteine-type endopeptidase activity"/>
    <property type="evidence" value="ECO:0007669"/>
    <property type="project" value="InterPro"/>
</dbReference>
<organism evidence="11 12">
    <name type="scientific">Ictalurus punctatus</name>
    <name type="common">Channel catfish</name>
    <name type="synonym">Silurus punctatus</name>
    <dbReference type="NCBI Taxonomy" id="7998"/>
    <lineage>
        <taxon>Eukaryota</taxon>
        <taxon>Metazoa</taxon>
        <taxon>Chordata</taxon>
        <taxon>Craniata</taxon>
        <taxon>Vertebrata</taxon>
        <taxon>Euteleostomi</taxon>
        <taxon>Actinopterygii</taxon>
        <taxon>Neopterygii</taxon>
        <taxon>Teleostei</taxon>
        <taxon>Ostariophysi</taxon>
        <taxon>Siluriformes</taxon>
        <taxon>Ictaluridae</taxon>
        <taxon>Ictalurus</taxon>
    </lineage>
</organism>
<dbReference type="GO" id="GO:0005737">
    <property type="term" value="C:cytoplasm"/>
    <property type="evidence" value="ECO:0007669"/>
    <property type="project" value="TreeGrafter"/>
</dbReference>
<dbReference type="OrthoDB" id="424753at2759"/>
<gene>
    <name evidence="12" type="primary">LOC108259420</name>
</gene>
<dbReference type="PANTHER" id="PTHR10183:SF409">
    <property type="entry name" value="CALPAIN-8"/>
    <property type="match status" value="1"/>
</dbReference>
<keyword evidence="3" id="KW-0479">Metal-binding</keyword>
<dbReference type="CDD" id="cd00044">
    <property type="entry name" value="CysPc"/>
    <property type="match status" value="1"/>
</dbReference>
<dbReference type="GO" id="GO:0006508">
    <property type="term" value="P:proteolysis"/>
    <property type="evidence" value="ECO:0007669"/>
    <property type="project" value="UniProtKB-KW"/>
</dbReference>
<proteinExistence type="inferred from homology"/>
<feature type="active site" evidence="8 9">
    <location>
        <position position="102"/>
    </location>
</feature>
<keyword evidence="2 9" id="KW-0645">Protease</keyword>
<dbReference type="Pfam" id="PF01067">
    <property type="entry name" value="Calpain_III"/>
    <property type="match status" value="1"/>
</dbReference>
<dbReference type="FunFam" id="2.60.120.380:FF:000001">
    <property type="entry name" value="Calpain-1 catalytic subunit"/>
    <property type="match status" value="1"/>
</dbReference>
<dbReference type="InterPro" id="IPR022682">
    <property type="entry name" value="Calpain_domain_III"/>
</dbReference>
<evidence type="ECO:0000256" key="7">
    <source>
        <dbReference type="ARBA" id="ARBA00022837"/>
    </source>
</evidence>
<dbReference type="SUPFAM" id="SSF49758">
    <property type="entry name" value="Calpain large subunit, middle domain (domain III)"/>
    <property type="match status" value="1"/>
</dbReference>
<keyword evidence="7" id="KW-0106">Calcium</keyword>
<keyword evidence="11" id="KW-1185">Reference proteome</keyword>
<dbReference type="PRINTS" id="PR00704">
    <property type="entry name" value="CALPAIN"/>
</dbReference>
<dbReference type="Gene3D" id="3.90.70.10">
    <property type="entry name" value="Cysteine proteinases"/>
    <property type="match status" value="1"/>
</dbReference>
<dbReference type="GeneID" id="108259420"/>
<reference evidence="12" key="2">
    <citation type="submission" date="2025-08" db="UniProtKB">
        <authorList>
            <consortium name="RefSeq"/>
        </authorList>
    </citation>
    <scope>IDENTIFICATION</scope>
    <source>
        <tissue evidence="12">Blood</tissue>
    </source>
</reference>
<evidence type="ECO:0000256" key="3">
    <source>
        <dbReference type="ARBA" id="ARBA00022723"/>
    </source>
</evidence>
<dbReference type="InterPro" id="IPR000169">
    <property type="entry name" value="Pept_cys_AS"/>
</dbReference>
<evidence type="ECO:0000313" key="11">
    <source>
        <dbReference type="Proteomes" id="UP000221080"/>
    </source>
</evidence>
<dbReference type="GO" id="GO:0046872">
    <property type="term" value="F:metal ion binding"/>
    <property type="evidence" value="ECO:0007669"/>
    <property type="project" value="UniProtKB-KW"/>
</dbReference>
<dbReference type="Gene3D" id="2.60.120.380">
    <property type="match status" value="1"/>
</dbReference>
<feature type="active site" evidence="8 9">
    <location>
        <position position="282"/>
    </location>
</feature>
<dbReference type="Proteomes" id="UP000221080">
    <property type="component" value="Chromosome 27"/>
</dbReference>